<dbReference type="InterPro" id="IPR050508">
    <property type="entry name" value="Methyltransf_Superfamily"/>
</dbReference>
<dbReference type="GeneID" id="96259995"/>
<dbReference type="GO" id="GO:0032259">
    <property type="term" value="P:methylation"/>
    <property type="evidence" value="ECO:0007669"/>
    <property type="project" value="UniProtKB-KW"/>
</dbReference>
<dbReference type="Gene3D" id="3.40.50.150">
    <property type="entry name" value="Vaccinia Virus protein VP39"/>
    <property type="match status" value="1"/>
</dbReference>
<dbReference type="CDD" id="cd02440">
    <property type="entry name" value="AdoMet_MTases"/>
    <property type="match status" value="1"/>
</dbReference>
<keyword evidence="5" id="KW-1185">Reference proteome</keyword>
<feature type="domain" description="Methyltransferase" evidence="2">
    <location>
        <begin position="126"/>
        <end position="210"/>
    </location>
</feature>
<dbReference type="SUPFAM" id="SSF53335">
    <property type="entry name" value="S-adenosyl-L-methionine-dependent methyltransferases"/>
    <property type="match status" value="1"/>
</dbReference>
<evidence type="ECO:0000313" key="4">
    <source>
        <dbReference type="EMBL" id="MBO8199675.1"/>
    </source>
</evidence>
<feature type="region of interest" description="Disordered" evidence="1">
    <location>
        <begin position="1"/>
        <end position="29"/>
    </location>
</feature>
<comment type="caution">
    <text evidence="4">The sequence shown here is derived from an EMBL/GenBank/DDBJ whole genome shotgun (WGS) entry which is preliminary data.</text>
</comment>
<sequence>MSEPPTARHEPVRRESADRESAGRAPAGRGPWAALTRLVRCPVCGDGLEVVERSLRCPQRHTFDMARQGYVSLLSGAKPTVNADSAAMVQARTAFLEAGHYAPLTRALARITASLGLPGGGEDGTVLDAGAGTGHYLAAVLEALPGAVGLALDASPYALRRAARAHPRAGAASWDVWRPFPVRDSCVDVVLNVFAPRNSAEFHRVLKPDGVLLVVTPTERHLHELRDRLGLLEVDPDKEERLERTLSGHFVRERTEALEYTVELPPQDVENLAAMGPAARHIDPEELRERVAALGGPVDVTASFGVSVHRADSSPSVQA</sequence>
<reference evidence="4 5" key="1">
    <citation type="submission" date="2021-02" db="EMBL/GenBank/DDBJ databases">
        <title>Streptomyces spirodelae sp. nov., isolated from duckweed.</title>
        <authorList>
            <person name="Saimee Y."/>
            <person name="Duangmal K."/>
        </authorList>
    </citation>
    <scope>NUCLEOTIDE SEQUENCE [LARGE SCALE GENOMIC DNA]</scope>
    <source>
        <strain evidence="4 5">DSM 42105</strain>
    </source>
</reference>
<gene>
    <name evidence="4" type="ORF">JW613_15415</name>
</gene>
<keyword evidence="4" id="KW-0489">Methyltransferase</keyword>
<dbReference type="PIRSF" id="PIRSF018249">
    <property type="entry name" value="MyrA_prd"/>
    <property type="match status" value="1"/>
</dbReference>
<keyword evidence="4" id="KW-0808">Transferase</keyword>
<protein>
    <submittedName>
        <fullName evidence="4">Methyltransferase domain-containing protein</fullName>
    </submittedName>
</protein>
<dbReference type="EMBL" id="JAFFZM010000008">
    <property type="protein sequence ID" value="MBO8199675.1"/>
    <property type="molecule type" value="Genomic_DNA"/>
</dbReference>
<accession>A0ABS3XWK0</accession>
<dbReference type="PANTHER" id="PTHR42912:SF45">
    <property type="entry name" value="23S RRNA (GUANINE(745)-N(1))-METHYLTRANSFERASE"/>
    <property type="match status" value="1"/>
</dbReference>
<organism evidence="4 5">
    <name type="scientific">Streptomyces smyrnaeus</name>
    <dbReference type="NCBI Taxonomy" id="1387713"/>
    <lineage>
        <taxon>Bacteria</taxon>
        <taxon>Bacillati</taxon>
        <taxon>Actinomycetota</taxon>
        <taxon>Actinomycetes</taxon>
        <taxon>Kitasatosporales</taxon>
        <taxon>Streptomycetaceae</taxon>
        <taxon>Streptomyces</taxon>
    </lineage>
</organism>
<dbReference type="InterPro" id="IPR048647">
    <property type="entry name" value="RlmA_N"/>
</dbReference>
<dbReference type="InterPro" id="IPR029063">
    <property type="entry name" value="SAM-dependent_MTases_sf"/>
</dbReference>
<dbReference type="InterPro" id="IPR041698">
    <property type="entry name" value="Methyltransf_25"/>
</dbReference>
<evidence type="ECO:0000256" key="1">
    <source>
        <dbReference type="SAM" id="MobiDB-lite"/>
    </source>
</evidence>
<dbReference type="GO" id="GO:0008168">
    <property type="term" value="F:methyltransferase activity"/>
    <property type="evidence" value="ECO:0007669"/>
    <property type="project" value="UniProtKB-KW"/>
</dbReference>
<name>A0ABS3XWK0_9ACTN</name>
<evidence type="ECO:0000259" key="2">
    <source>
        <dbReference type="Pfam" id="PF13649"/>
    </source>
</evidence>
<dbReference type="PANTHER" id="PTHR42912">
    <property type="entry name" value="METHYLTRANSFERASE"/>
    <property type="match status" value="1"/>
</dbReference>
<evidence type="ECO:0000259" key="3">
    <source>
        <dbReference type="Pfam" id="PF21302"/>
    </source>
</evidence>
<proteinExistence type="predicted"/>
<dbReference type="RefSeq" id="WP_209211380.1">
    <property type="nucleotide sequence ID" value="NZ_JAFFZM010000008.1"/>
</dbReference>
<dbReference type="Proteomes" id="UP000721954">
    <property type="component" value="Unassembled WGS sequence"/>
</dbReference>
<dbReference type="Pfam" id="PF21302">
    <property type="entry name" value="Zn_ribbon_RlmA"/>
    <property type="match status" value="1"/>
</dbReference>
<dbReference type="InterPro" id="IPR016718">
    <property type="entry name" value="rRNA_m1G-MeTrfase_A_prd"/>
</dbReference>
<feature type="domain" description="23S rRNA (guanine(745)-N(1))-methyltransferase N-terminal" evidence="3">
    <location>
        <begin position="40"/>
        <end position="74"/>
    </location>
</feature>
<evidence type="ECO:0000313" key="5">
    <source>
        <dbReference type="Proteomes" id="UP000721954"/>
    </source>
</evidence>
<dbReference type="Pfam" id="PF13649">
    <property type="entry name" value="Methyltransf_25"/>
    <property type="match status" value="1"/>
</dbReference>
<feature type="compositionally biased region" description="Basic and acidic residues" evidence="1">
    <location>
        <begin position="1"/>
        <end position="22"/>
    </location>
</feature>